<dbReference type="SMART" id="SM00355">
    <property type="entry name" value="ZnF_C2H2"/>
    <property type="match status" value="2"/>
</dbReference>
<gene>
    <name evidence="7" type="ORF">BOTBODRAFT_172816</name>
</gene>
<keyword evidence="1" id="KW-0479">Metal-binding</keyword>
<evidence type="ECO:0000259" key="6">
    <source>
        <dbReference type="PROSITE" id="PS50157"/>
    </source>
</evidence>
<reference evidence="8" key="1">
    <citation type="journal article" date="2014" name="Proc. Natl. Acad. Sci. U.S.A.">
        <title>Extensive sampling of basidiomycete genomes demonstrates inadequacy of the white-rot/brown-rot paradigm for wood decay fungi.</title>
        <authorList>
            <person name="Riley R."/>
            <person name="Salamov A.A."/>
            <person name="Brown D.W."/>
            <person name="Nagy L.G."/>
            <person name="Floudas D."/>
            <person name="Held B.W."/>
            <person name="Levasseur A."/>
            <person name="Lombard V."/>
            <person name="Morin E."/>
            <person name="Otillar R."/>
            <person name="Lindquist E.A."/>
            <person name="Sun H."/>
            <person name="LaButti K.M."/>
            <person name="Schmutz J."/>
            <person name="Jabbour D."/>
            <person name="Luo H."/>
            <person name="Baker S.E."/>
            <person name="Pisabarro A.G."/>
            <person name="Walton J.D."/>
            <person name="Blanchette R.A."/>
            <person name="Henrissat B."/>
            <person name="Martin F."/>
            <person name="Cullen D."/>
            <person name="Hibbett D.S."/>
            <person name="Grigoriev I.V."/>
        </authorList>
    </citation>
    <scope>NUCLEOTIDE SEQUENCE [LARGE SCALE GENOMIC DNA]</scope>
    <source>
        <strain evidence="8">FD-172 SS1</strain>
    </source>
</reference>
<feature type="domain" description="C2H2-type" evidence="6">
    <location>
        <begin position="304"/>
        <end position="329"/>
    </location>
</feature>
<evidence type="ECO:0000313" key="8">
    <source>
        <dbReference type="Proteomes" id="UP000027195"/>
    </source>
</evidence>
<feature type="compositionally biased region" description="Acidic residues" evidence="5">
    <location>
        <begin position="209"/>
        <end position="224"/>
    </location>
</feature>
<keyword evidence="8" id="KW-1185">Reference proteome</keyword>
<dbReference type="InParanoid" id="A0A067MMC4"/>
<evidence type="ECO:0000256" key="2">
    <source>
        <dbReference type="ARBA" id="ARBA00022771"/>
    </source>
</evidence>
<feature type="domain" description="C2H2-type" evidence="6">
    <location>
        <begin position="274"/>
        <end position="302"/>
    </location>
</feature>
<dbReference type="InterPro" id="IPR013087">
    <property type="entry name" value="Znf_C2H2_type"/>
</dbReference>
<dbReference type="PROSITE" id="PS00028">
    <property type="entry name" value="ZINC_FINGER_C2H2_1"/>
    <property type="match status" value="1"/>
</dbReference>
<dbReference type="GO" id="GO:0000978">
    <property type="term" value="F:RNA polymerase II cis-regulatory region sequence-specific DNA binding"/>
    <property type="evidence" value="ECO:0007669"/>
    <property type="project" value="TreeGrafter"/>
</dbReference>
<dbReference type="STRING" id="930990.A0A067MMC4"/>
<evidence type="ECO:0000256" key="1">
    <source>
        <dbReference type="ARBA" id="ARBA00022723"/>
    </source>
</evidence>
<name>A0A067MMC4_BOTB1</name>
<dbReference type="Pfam" id="PF00096">
    <property type="entry name" value="zf-C2H2"/>
    <property type="match status" value="2"/>
</dbReference>
<feature type="compositionally biased region" description="Polar residues" evidence="5">
    <location>
        <begin position="146"/>
        <end position="166"/>
    </location>
</feature>
<dbReference type="Proteomes" id="UP000027195">
    <property type="component" value="Unassembled WGS sequence"/>
</dbReference>
<dbReference type="AlphaFoldDB" id="A0A067MMC4"/>
<evidence type="ECO:0000256" key="5">
    <source>
        <dbReference type="SAM" id="MobiDB-lite"/>
    </source>
</evidence>
<protein>
    <recommendedName>
        <fullName evidence="6">C2H2-type domain-containing protein</fullName>
    </recommendedName>
</protein>
<proteinExistence type="predicted"/>
<dbReference type="Gene3D" id="3.30.160.60">
    <property type="entry name" value="Classic Zinc Finger"/>
    <property type="match status" value="2"/>
</dbReference>
<evidence type="ECO:0000256" key="4">
    <source>
        <dbReference type="PROSITE-ProRule" id="PRU00042"/>
    </source>
</evidence>
<dbReference type="OrthoDB" id="8922241at2759"/>
<dbReference type="GO" id="GO:0000981">
    <property type="term" value="F:DNA-binding transcription factor activity, RNA polymerase II-specific"/>
    <property type="evidence" value="ECO:0007669"/>
    <property type="project" value="TreeGrafter"/>
</dbReference>
<dbReference type="HOGENOM" id="CLU_844638_0_0_1"/>
<dbReference type="GO" id="GO:0008270">
    <property type="term" value="F:zinc ion binding"/>
    <property type="evidence" value="ECO:0007669"/>
    <property type="project" value="UniProtKB-KW"/>
</dbReference>
<evidence type="ECO:0000313" key="7">
    <source>
        <dbReference type="EMBL" id="KDQ16704.1"/>
    </source>
</evidence>
<organism evidence="7 8">
    <name type="scientific">Botryobasidium botryosum (strain FD-172 SS1)</name>
    <dbReference type="NCBI Taxonomy" id="930990"/>
    <lineage>
        <taxon>Eukaryota</taxon>
        <taxon>Fungi</taxon>
        <taxon>Dikarya</taxon>
        <taxon>Basidiomycota</taxon>
        <taxon>Agaricomycotina</taxon>
        <taxon>Agaricomycetes</taxon>
        <taxon>Cantharellales</taxon>
        <taxon>Botryobasidiaceae</taxon>
        <taxon>Botryobasidium</taxon>
    </lineage>
</organism>
<dbReference type="PROSITE" id="PS50157">
    <property type="entry name" value="ZINC_FINGER_C2H2_2"/>
    <property type="match status" value="2"/>
</dbReference>
<feature type="compositionally biased region" description="Polar residues" evidence="5">
    <location>
        <begin position="226"/>
        <end position="236"/>
    </location>
</feature>
<dbReference type="PANTHER" id="PTHR23235">
    <property type="entry name" value="KRUEPPEL-LIKE TRANSCRIPTION FACTOR"/>
    <property type="match status" value="1"/>
</dbReference>
<dbReference type="SUPFAM" id="SSF57667">
    <property type="entry name" value="beta-beta-alpha zinc fingers"/>
    <property type="match status" value="1"/>
</dbReference>
<dbReference type="InterPro" id="IPR036236">
    <property type="entry name" value="Znf_C2H2_sf"/>
</dbReference>
<accession>A0A067MMC4</accession>
<dbReference type="EMBL" id="KL198026">
    <property type="protein sequence ID" value="KDQ16704.1"/>
    <property type="molecule type" value="Genomic_DNA"/>
</dbReference>
<sequence length="329" mass="35741">MHEGFEFSFTPPHAAVFLRRNSYTPAAPEYDPKLARPLGECRSDEYVDMASIIDLSQCDDSTAPAEPFNFDSIYSDPLFFSADAAEPEPCFGEVPQHISVADLPGGYSPIIIPLDEPPTPQPQPLTLATLDERQQALGVGADSGDESNTSSRTWVSSPAPSFSGSIDSDDQDDAPYHPSRRQLPRGGKFLPGMATAYVRDDLRKRKREDDDEETIVGDGAEDGSDTYMSDSGSEYLSSTPPTPPPAKPAKRTKVAHRRSSNNESSNTTGGPAKIVCSTCKDKFTRPGDLKRHVRTCHGGPEGRVPCTGCNKTFSRSDALVRHQRDAKCS</sequence>
<keyword evidence="3" id="KW-0862">Zinc</keyword>
<feature type="region of interest" description="Disordered" evidence="5">
    <location>
        <begin position="139"/>
        <end position="273"/>
    </location>
</feature>
<keyword evidence="2 4" id="KW-0863">Zinc-finger</keyword>
<feature type="compositionally biased region" description="Basic residues" evidence="5">
    <location>
        <begin position="248"/>
        <end position="259"/>
    </location>
</feature>
<dbReference type="PANTHER" id="PTHR23235:SF120">
    <property type="entry name" value="KRUPPEL-LIKE FACTOR 15"/>
    <property type="match status" value="1"/>
</dbReference>
<evidence type="ECO:0000256" key="3">
    <source>
        <dbReference type="ARBA" id="ARBA00022833"/>
    </source>
</evidence>